<protein>
    <submittedName>
        <fullName evidence="1">Uncharacterized protein</fullName>
    </submittedName>
</protein>
<accession>W7U7L7</accession>
<reference evidence="1 2" key="1">
    <citation type="journal article" date="2014" name="Mol. Plant">
        <title>Chromosome Scale Genome Assembly and Transcriptome Profiling of Nannochloropsis gaditana in Nitrogen Depletion.</title>
        <authorList>
            <person name="Corteggiani Carpinelli E."/>
            <person name="Telatin A."/>
            <person name="Vitulo N."/>
            <person name="Forcato C."/>
            <person name="D'Angelo M."/>
            <person name="Schiavon R."/>
            <person name="Vezzi A."/>
            <person name="Giacometti G.M."/>
            <person name="Morosinotto T."/>
            <person name="Valle G."/>
        </authorList>
    </citation>
    <scope>NUCLEOTIDE SEQUENCE [LARGE SCALE GENOMIC DNA]</scope>
    <source>
        <strain evidence="1 2">B-31</strain>
    </source>
</reference>
<evidence type="ECO:0000313" key="2">
    <source>
        <dbReference type="Proteomes" id="UP000019335"/>
    </source>
</evidence>
<sequence>MCFTISFFLPSSHSKHLVLHHFKAIHTMGRLWMVQDKACLSSEILLYLHLHHLNRTLWSFVPCHVVGDEGASITFY</sequence>
<name>W7U7L7_9STRA</name>
<gene>
    <name evidence="1" type="ORF">Naga_100002g67</name>
</gene>
<dbReference type="AlphaFoldDB" id="W7U7L7"/>
<proteinExistence type="predicted"/>
<keyword evidence="2" id="KW-1185">Reference proteome</keyword>
<comment type="caution">
    <text evidence="1">The sequence shown here is derived from an EMBL/GenBank/DDBJ whole genome shotgun (WGS) entry which is preliminary data.</text>
</comment>
<dbReference type="EMBL" id="AZIL01000274">
    <property type="protein sequence ID" value="EWM28821.1"/>
    <property type="molecule type" value="Genomic_DNA"/>
</dbReference>
<evidence type="ECO:0000313" key="1">
    <source>
        <dbReference type="EMBL" id="EWM28821.1"/>
    </source>
</evidence>
<organism evidence="1 2">
    <name type="scientific">Nannochloropsis gaditana</name>
    <dbReference type="NCBI Taxonomy" id="72520"/>
    <lineage>
        <taxon>Eukaryota</taxon>
        <taxon>Sar</taxon>
        <taxon>Stramenopiles</taxon>
        <taxon>Ochrophyta</taxon>
        <taxon>Eustigmatophyceae</taxon>
        <taxon>Eustigmatales</taxon>
        <taxon>Monodopsidaceae</taxon>
        <taxon>Nannochloropsis</taxon>
    </lineage>
</organism>
<dbReference type="Proteomes" id="UP000019335">
    <property type="component" value="Chromosome 4"/>
</dbReference>